<gene>
    <name evidence="1" type="ORF">SSLN_LOCUS19523</name>
</gene>
<evidence type="ECO:0000313" key="1">
    <source>
        <dbReference type="EMBL" id="VDM05909.1"/>
    </source>
</evidence>
<evidence type="ECO:0000313" key="3">
    <source>
        <dbReference type="WBParaSite" id="SSLN_0002025301-mRNA-1"/>
    </source>
</evidence>
<name>A0A183TSS5_SCHSO</name>
<reference evidence="1 2" key="2">
    <citation type="submission" date="2018-11" db="EMBL/GenBank/DDBJ databases">
        <authorList>
            <consortium name="Pathogen Informatics"/>
        </authorList>
    </citation>
    <scope>NUCLEOTIDE SEQUENCE [LARGE SCALE GENOMIC DNA]</scope>
    <source>
        <strain evidence="1 2">NST_G2</strain>
    </source>
</reference>
<dbReference type="Proteomes" id="UP000275846">
    <property type="component" value="Unassembled WGS sequence"/>
</dbReference>
<dbReference type="WBParaSite" id="SSLN_0002025301-mRNA-1">
    <property type="protein sequence ID" value="SSLN_0002025301-mRNA-1"/>
    <property type="gene ID" value="SSLN_0002025301"/>
</dbReference>
<protein>
    <submittedName>
        <fullName evidence="1 3">Uncharacterized protein</fullName>
    </submittedName>
</protein>
<evidence type="ECO:0000313" key="2">
    <source>
        <dbReference type="Proteomes" id="UP000275846"/>
    </source>
</evidence>
<keyword evidence="2" id="KW-1185">Reference proteome</keyword>
<accession>A0A183TSS5</accession>
<organism evidence="3">
    <name type="scientific">Schistocephalus solidus</name>
    <name type="common">Tapeworm</name>
    <dbReference type="NCBI Taxonomy" id="70667"/>
    <lineage>
        <taxon>Eukaryota</taxon>
        <taxon>Metazoa</taxon>
        <taxon>Spiralia</taxon>
        <taxon>Lophotrochozoa</taxon>
        <taxon>Platyhelminthes</taxon>
        <taxon>Cestoda</taxon>
        <taxon>Eucestoda</taxon>
        <taxon>Diphyllobothriidea</taxon>
        <taxon>Diphyllobothriidae</taxon>
        <taxon>Schistocephalus</taxon>
    </lineage>
</organism>
<dbReference type="AlphaFoldDB" id="A0A183TSS5"/>
<sequence>MPDLPGLDYITGCATPCVAICISGHGQFNPISSAKKDTEYRSTKNNFHALKNCVEPGFGLSPTSTPPIEYTESGLVVPRPRVVNILESSEKDNSEDHSSNVDMAVHASRFVSLLVDRHKDA</sequence>
<proteinExistence type="predicted"/>
<dbReference type="EMBL" id="UYSU01047870">
    <property type="protein sequence ID" value="VDM05909.1"/>
    <property type="molecule type" value="Genomic_DNA"/>
</dbReference>
<reference evidence="3" key="1">
    <citation type="submission" date="2016-06" db="UniProtKB">
        <authorList>
            <consortium name="WormBaseParasite"/>
        </authorList>
    </citation>
    <scope>IDENTIFICATION</scope>
</reference>